<keyword evidence="1" id="KW-1133">Transmembrane helix</keyword>
<evidence type="ECO:0000259" key="2">
    <source>
        <dbReference type="Pfam" id="PF07589"/>
    </source>
</evidence>
<evidence type="ECO:0000256" key="1">
    <source>
        <dbReference type="SAM" id="Phobius"/>
    </source>
</evidence>
<dbReference type="InterPro" id="IPR013424">
    <property type="entry name" value="Ice-binding_C"/>
</dbReference>
<comment type="caution">
    <text evidence="3">The sequence shown here is derived from an EMBL/GenBank/DDBJ whole genome shotgun (WGS) entry which is preliminary data.</text>
</comment>
<protein>
    <recommendedName>
        <fullName evidence="2">Ice-binding protein C-terminal domain-containing protein</fullName>
    </recommendedName>
</protein>
<organism evidence="3">
    <name type="scientific">marine sediment metagenome</name>
    <dbReference type="NCBI Taxonomy" id="412755"/>
    <lineage>
        <taxon>unclassified sequences</taxon>
        <taxon>metagenomes</taxon>
        <taxon>ecological metagenomes</taxon>
    </lineage>
</organism>
<dbReference type="NCBIfam" id="TIGR02595">
    <property type="entry name" value="PEP_CTERM"/>
    <property type="match status" value="1"/>
</dbReference>
<sequence length="53" mass="5488">GNANCDALVDGTDLAILKTNFGFIAPPGGAVPEPVTIGLLSLGGLTLLRRRRR</sequence>
<accession>A0A0F9W815</accession>
<name>A0A0F9W815_9ZZZZ</name>
<dbReference type="EMBL" id="LAZR01000210">
    <property type="protein sequence ID" value="KKN81786.1"/>
    <property type="molecule type" value="Genomic_DNA"/>
</dbReference>
<dbReference type="AlphaFoldDB" id="A0A0F9W815"/>
<reference evidence="3" key="1">
    <citation type="journal article" date="2015" name="Nature">
        <title>Complex archaea that bridge the gap between prokaryotes and eukaryotes.</title>
        <authorList>
            <person name="Spang A."/>
            <person name="Saw J.H."/>
            <person name="Jorgensen S.L."/>
            <person name="Zaremba-Niedzwiedzka K."/>
            <person name="Martijn J."/>
            <person name="Lind A.E."/>
            <person name="van Eijk R."/>
            <person name="Schleper C."/>
            <person name="Guy L."/>
            <person name="Ettema T.J."/>
        </authorList>
    </citation>
    <scope>NUCLEOTIDE SEQUENCE</scope>
</reference>
<feature type="transmembrane region" description="Helical" evidence="1">
    <location>
        <begin position="30"/>
        <end position="48"/>
    </location>
</feature>
<proteinExistence type="predicted"/>
<keyword evidence="1" id="KW-0472">Membrane</keyword>
<gene>
    <name evidence="3" type="ORF">LCGC14_0315510</name>
</gene>
<dbReference type="Pfam" id="PF07589">
    <property type="entry name" value="PEP-CTERM"/>
    <property type="match status" value="1"/>
</dbReference>
<keyword evidence="1" id="KW-0812">Transmembrane</keyword>
<feature type="domain" description="Ice-binding protein C-terminal" evidence="2">
    <location>
        <begin position="30"/>
        <end position="52"/>
    </location>
</feature>
<evidence type="ECO:0000313" key="3">
    <source>
        <dbReference type="EMBL" id="KKN81786.1"/>
    </source>
</evidence>
<feature type="non-terminal residue" evidence="3">
    <location>
        <position position="1"/>
    </location>
</feature>